<dbReference type="EMBL" id="CP001101">
    <property type="protein sequence ID" value="ACE05054.1"/>
    <property type="molecule type" value="Genomic_DNA"/>
</dbReference>
<name>B3EN65_CHLPB</name>
<dbReference type="InterPro" id="IPR001173">
    <property type="entry name" value="Glyco_trans_2-like"/>
</dbReference>
<dbReference type="HOGENOM" id="CLU_025996_0_9_10"/>
<evidence type="ECO:0000256" key="1">
    <source>
        <dbReference type="ARBA" id="ARBA00006739"/>
    </source>
</evidence>
<sequence>MKFSVLMSIYKNAQPKCLQEAIDSVLNQTLVPAEIVIIIDGKVPEGIEAVLNKYRNQHDELFNIIQLEQNMGLALALRHGVLNCKHDLIARMDQDDICREDRFEKEISLFTADDSISMVGSYAAEFYEDTSQIKSIRKVPLDFDEVKKFAKKRNPMNHMTVLFKKKAVLDCGNYKDFLENEDYHLWVRMIMKGQKIVNIPEPLVYVRTGPDMYKRRGGLRYAKRDYILEKEFYNMGFITLYEMILNLILRIPVRLIPNKLREFIYLKYLRK</sequence>
<dbReference type="InterPro" id="IPR029044">
    <property type="entry name" value="Nucleotide-diphossugar_trans"/>
</dbReference>
<evidence type="ECO:0000256" key="2">
    <source>
        <dbReference type="ARBA" id="ARBA00022676"/>
    </source>
</evidence>
<dbReference type="Pfam" id="PF00535">
    <property type="entry name" value="Glycos_transf_2"/>
    <property type="match status" value="1"/>
</dbReference>
<dbReference type="STRING" id="331678.Cphamn1_2146"/>
<evidence type="ECO:0000259" key="4">
    <source>
        <dbReference type="Pfam" id="PF00535"/>
    </source>
</evidence>
<proteinExistence type="inferred from homology"/>
<organism evidence="5">
    <name type="scientific">Chlorobium phaeobacteroides (strain BS1)</name>
    <dbReference type="NCBI Taxonomy" id="331678"/>
    <lineage>
        <taxon>Bacteria</taxon>
        <taxon>Pseudomonadati</taxon>
        <taxon>Chlorobiota</taxon>
        <taxon>Chlorobiia</taxon>
        <taxon>Chlorobiales</taxon>
        <taxon>Chlorobiaceae</taxon>
        <taxon>Chlorobium/Pelodictyon group</taxon>
        <taxon>Chlorobium</taxon>
    </lineage>
</organism>
<evidence type="ECO:0000256" key="3">
    <source>
        <dbReference type="ARBA" id="ARBA00022679"/>
    </source>
</evidence>
<reference evidence="5" key="1">
    <citation type="submission" date="2008-06" db="EMBL/GenBank/DDBJ databases">
        <title>Complete sequence of Chlorobium phaeobacteroides BS1.</title>
        <authorList>
            <consortium name="US DOE Joint Genome Institute"/>
            <person name="Lucas S."/>
            <person name="Copeland A."/>
            <person name="Lapidus A."/>
            <person name="Glavina del Rio T."/>
            <person name="Dalin E."/>
            <person name="Tice H."/>
            <person name="Bruce D."/>
            <person name="Goodwin L."/>
            <person name="Pitluck S."/>
            <person name="Schmutz J."/>
            <person name="Larimer F."/>
            <person name="Land M."/>
            <person name="Hauser L."/>
            <person name="Kyrpides N."/>
            <person name="Ovchinnikova G."/>
            <person name="Li T."/>
            <person name="Liu Z."/>
            <person name="Zhao F."/>
            <person name="Overmann J."/>
            <person name="Bryant D.A."/>
            <person name="Richardson P."/>
        </authorList>
    </citation>
    <scope>NUCLEOTIDE SEQUENCE [LARGE SCALE GENOMIC DNA]</scope>
    <source>
        <strain evidence="5">BS1</strain>
    </source>
</reference>
<feature type="domain" description="Glycosyltransferase 2-like" evidence="4">
    <location>
        <begin position="4"/>
        <end position="155"/>
    </location>
</feature>
<dbReference type="InterPro" id="IPR050834">
    <property type="entry name" value="Glycosyltransf_2"/>
</dbReference>
<dbReference type="PANTHER" id="PTHR43685:SF5">
    <property type="entry name" value="GLYCOSYLTRANSFERASE EPSE-RELATED"/>
    <property type="match status" value="1"/>
</dbReference>
<dbReference type="Gene3D" id="3.90.550.10">
    <property type="entry name" value="Spore Coat Polysaccharide Biosynthesis Protein SpsA, Chain A"/>
    <property type="match status" value="1"/>
</dbReference>
<keyword evidence="3 5" id="KW-0808">Transferase</keyword>
<dbReference type="GO" id="GO:0016757">
    <property type="term" value="F:glycosyltransferase activity"/>
    <property type="evidence" value="ECO:0007669"/>
    <property type="project" value="UniProtKB-KW"/>
</dbReference>
<comment type="similarity">
    <text evidence="1">Belongs to the glycosyltransferase 2 family.</text>
</comment>
<dbReference type="KEGG" id="cpb:Cphamn1_2146"/>
<dbReference type="CAZy" id="GT2">
    <property type="family name" value="Glycosyltransferase Family 2"/>
</dbReference>
<accession>B3EN65</accession>
<dbReference type="AlphaFoldDB" id="B3EN65"/>
<dbReference type="eggNOG" id="COG1215">
    <property type="taxonomic scope" value="Bacteria"/>
</dbReference>
<keyword evidence="2" id="KW-0328">Glycosyltransferase</keyword>
<dbReference type="SUPFAM" id="SSF53448">
    <property type="entry name" value="Nucleotide-diphospho-sugar transferases"/>
    <property type="match status" value="1"/>
</dbReference>
<gene>
    <name evidence="5" type="ordered locus">Cphamn1_2146</name>
</gene>
<protein>
    <submittedName>
        <fullName evidence="5">Glycosyl transferase family 2</fullName>
    </submittedName>
</protein>
<evidence type="ECO:0000313" key="5">
    <source>
        <dbReference type="EMBL" id="ACE05054.1"/>
    </source>
</evidence>
<dbReference type="PANTHER" id="PTHR43685">
    <property type="entry name" value="GLYCOSYLTRANSFERASE"/>
    <property type="match status" value="1"/>
</dbReference>
<dbReference type="OrthoDB" id="9815829at2"/>